<dbReference type="AlphaFoldDB" id="A0A7W2AHQ4"/>
<dbReference type="InterPro" id="IPR011379">
    <property type="entry name" value="MazG-related_GP37"/>
</dbReference>
<comment type="caution">
    <text evidence="2">The sequence shown here is derived from an EMBL/GenBank/DDBJ whole genome shotgun (WGS) entry which is preliminary data.</text>
</comment>
<dbReference type="EMBL" id="JACEIP010000003">
    <property type="protein sequence ID" value="MBA4541964.1"/>
    <property type="molecule type" value="Genomic_DNA"/>
</dbReference>
<keyword evidence="2" id="KW-0378">Hydrolase</keyword>
<dbReference type="Gene3D" id="1.10.287.1080">
    <property type="entry name" value="MazG-like"/>
    <property type="match status" value="1"/>
</dbReference>
<dbReference type="Pfam" id="PF03819">
    <property type="entry name" value="MazG"/>
    <property type="match status" value="1"/>
</dbReference>
<dbReference type="PIRSF" id="PIRSF006639">
    <property type="entry name" value="UCP006639_pph"/>
    <property type="match status" value="1"/>
</dbReference>
<protein>
    <submittedName>
        <fullName evidence="2">Nucleoside triphosphate pyrophosphohydrolase family protein</fullName>
    </submittedName>
</protein>
<sequence>MNSSEYRKLARRTMNQSLTKREQLTMLALGLGGEAGEVADLIKKVVFHGHEMDRDKLIKESGDVIWYMENLLDYFDIPMSEVYETNIQKLLSRYPDGFSEEASRGRKE</sequence>
<feature type="domain" description="NTP pyrophosphohydrolase MazG-like" evidence="1">
    <location>
        <begin position="27"/>
        <end position="98"/>
    </location>
</feature>
<dbReference type="GO" id="GO:0016787">
    <property type="term" value="F:hydrolase activity"/>
    <property type="evidence" value="ECO:0007669"/>
    <property type="project" value="UniProtKB-KW"/>
</dbReference>
<proteinExistence type="predicted"/>
<evidence type="ECO:0000259" key="1">
    <source>
        <dbReference type="Pfam" id="PF03819"/>
    </source>
</evidence>
<name>A0A7W2AHQ4_9BACL</name>
<evidence type="ECO:0000313" key="3">
    <source>
        <dbReference type="Proteomes" id="UP000530514"/>
    </source>
</evidence>
<dbReference type="Proteomes" id="UP000530514">
    <property type="component" value="Unassembled WGS sequence"/>
</dbReference>
<dbReference type="InterPro" id="IPR004518">
    <property type="entry name" value="MazG-like_dom"/>
</dbReference>
<gene>
    <name evidence="2" type="ORF">H1164_03480</name>
</gene>
<dbReference type="OrthoDB" id="350573at2"/>
<accession>A0A7W2AHQ4</accession>
<dbReference type="CDD" id="cd11541">
    <property type="entry name" value="NTP-PPase_u4"/>
    <property type="match status" value="1"/>
</dbReference>
<dbReference type="RefSeq" id="WP_033100509.1">
    <property type="nucleotide sequence ID" value="NZ_JACEIP010000003.1"/>
</dbReference>
<keyword evidence="3" id="KW-1185">Reference proteome</keyword>
<reference evidence="2 3" key="1">
    <citation type="submission" date="2020-07" db="EMBL/GenBank/DDBJ databases">
        <authorList>
            <person name="Feng H."/>
        </authorList>
    </citation>
    <scope>NUCLEOTIDE SEQUENCE [LARGE SCALE GENOMIC DNA]</scope>
    <source>
        <strain evidence="3">s-11</strain>
    </source>
</reference>
<evidence type="ECO:0000313" key="2">
    <source>
        <dbReference type="EMBL" id="MBA4541964.1"/>
    </source>
</evidence>
<organism evidence="2 3">
    <name type="scientific">Thermoactinomyces daqus</name>
    <dbReference type="NCBI Taxonomy" id="1329516"/>
    <lineage>
        <taxon>Bacteria</taxon>
        <taxon>Bacillati</taxon>
        <taxon>Bacillota</taxon>
        <taxon>Bacilli</taxon>
        <taxon>Bacillales</taxon>
        <taxon>Thermoactinomycetaceae</taxon>
        <taxon>Thermoactinomyces</taxon>
    </lineage>
</organism>
<dbReference type="SUPFAM" id="SSF101386">
    <property type="entry name" value="all-alpha NTP pyrophosphatases"/>
    <property type="match status" value="1"/>
</dbReference>